<proteinExistence type="predicted"/>
<dbReference type="EMBL" id="LK028593">
    <property type="protein sequence ID" value="CDS23652.1"/>
    <property type="molecule type" value="Genomic_DNA"/>
</dbReference>
<evidence type="ECO:0000256" key="1">
    <source>
        <dbReference type="SAM" id="MobiDB-lite"/>
    </source>
</evidence>
<dbReference type="OrthoDB" id="10052054at2759"/>
<gene>
    <name evidence="4" type="primary">EGR_06808</name>
    <name evidence="2" type="ORF">EgrG_000923900</name>
</gene>
<reference evidence="2" key="2">
    <citation type="submission" date="2014-06" db="EMBL/GenBank/DDBJ databases">
        <authorList>
            <person name="Aslett M."/>
        </authorList>
    </citation>
    <scope>NUCLEOTIDE SEQUENCE</scope>
</reference>
<dbReference type="WBParaSite" id="EgrG_000923900">
    <property type="protein sequence ID" value="EgrG_000923900"/>
    <property type="gene ID" value="EgrG_000923900"/>
</dbReference>
<feature type="compositionally biased region" description="Polar residues" evidence="1">
    <location>
        <begin position="8"/>
        <end position="21"/>
    </location>
</feature>
<reference evidence="2 3" key="1">
    <citation type="journal article" date="2013" name="Nature">
        <title>The genomes of four tapeworm species reveal adaptations to parasitism.</title>
        <authorList>
            <person name="Tsai I.J."/>
            <person name="Zarowiecki M."/>
            <person name="Holroyd N."/>
            <person name="Garciarrubio A."/>
            <person name="Sanchez-Flores A."/>
            <person name="Brooks K.L."/>
            <person name="Tracey A."/>
            <person name="Bobes R.J."/>
            <person name="Fragoso G."/>
            <person name="Sciutto E."/>
            <person name="Aslett M."/>
            <person name="Beasley H."/>
            <person name="Bennett H.M."/>
            <person name="Cai J."/>
            <person name="Camicia F."/>
            <person name="Clark R."/>
            <person name="Cucher M."/>
            <person name="De Silva N."/>
            <person name="Day T.A."/>
            <person name="Deplazes P."/>
            <person name="Estrada K."/>
            <person name="Fernandez C."/>
            <person name="Holland P.W."/>
            <person name="Hou J."/>
            <person name="Hu S."/>
            <person name="Huckvale T."/>
            <person name="Hung S.S."/>
            <person name="Kamenetzky L."/>
            <person name="Keane J.A."/>
            <person name="Kiss F."/>
            <person name="Koziol U."/>
            <person name="Lambert O."/>
            <person name="Liu K."/>
            <person name="Luo X."/>
            <person name="Luo Y."/>
            <person name="Macchiaroli N."/>
            <person name="Nichol S."/>
            <person name="Paps J."/>
            <person name="Parkinson J."/>
            <person name="Pouchkina-Stantcheva N."/>
            <person name="Riddiford N."/>
            <person name="Rosenzvit M."/>
            <person name="Salinas G."/>
            <person name="Wasmuth J.D."/>
            <person name="Zamanian M."/>
            <person name="Zheng Y."/>
            <person name="Cai X."/>
            <person name="Soberon X."/>
            <person name="Olson P.D."/>
            <person name="Laclette J.P."/>
            <person name="Brehm K."/>
            <person name="Berriman M."/>
            <person name="Garciarrubio A."/>
            <person name="Bobes R.J."/>
            <person name="Fragoso G."/>
            <person name="Sanchez-Flores A."/>
            <person name="Estrada K."/>
            <person name="Cevallos M.A."/>
            <person name="Morett E."/>
            <person name="Gonzalez V."/>
            <person name="Portillo T."/>
            <person name="Ochoa-Leyva A."/>
            <person name="Jose M.V."/>
            <person name="Sciutto E."/>
            <person name="Landa A."/>
            <person name="Jimenez L."/>
            <person name="Valdes V."/>
            <person name="Carrero J.C."/>
            <person name="Larralde C."/>
            <person name="Morales-Montor J."/>
            <person name="Limon-Lason J."/>
            <person name="Soberon X."/>
            <person name="Laclette J.P."/>
        </authorList>
    </citation>
    <scope>NUCLEOTIDE SEQUENCE [LARGE SCALE GENOMIC DNA]</scope>
</reference>
<name>A0A068X150_ECHGR</name>
<accession>A0A068X150</accession>
<protein>
    <submittedName>
        <fullName evidence="2 4">Uncharacterized protein</fullName>
    </submittedName>
</protein>
<evidence type="ECO:0000313" key="4">
    <source>
        <dbReference type="WBParaSite" id="EgrG_000923900"/>
    </source>
</evidence>
<sequence>MTDRRQSVAPSTSFRWRSRTMTTEDEENLREQTSPRDQGMFPGAFHTASVATNHLRRMTKMFSIDKTRQVIRVALEDSDHVEYVRLACEHEELIKEMKQLRGFVIELCERYEATRSLDPLRRYKRMQSMAKTIVLQLRVNDPTAALSAACTAASDSGYETFDPSTAGAGGLIVGDVLQSSVKQKEMKLKHEKMAHALSSEQLQNDISKFHSENKKLRCRIDAITEAINNVDVMYNATKTEPFVKRYAILKEVIKDVRKFADANADYA</sequence>
<evidence type="ECO:0000313" key="3">
    <source>
        <dbReference type="Proteomes" id="UP000492820"/>
    </source>
</evidence>
<feature type="region of interest" description="Disordered" evidence="1">
    <location>
        <begin position="1"/>
        <end position="41"/>
    </location>
</feature>
<reference evidence="4" key="3">
    <citation type="submission" date="2020-10" db="UniProtKB">
        <authorList>
            <consortium name="WormBaseParasite"/>
        </authorList>
    </citation>
    <scope>IDENTIFICATION</scope>
</reference>
<dbReference type="AlphaFoldDB" id="A0A068X150"/>
<organism evidence="2">
    <name type="scientific">Echinococcus granulosus</name>
    <name type="common">Hydatid tapeworm</name>
    <dbReference type="NCBI Taxonomy" id="6210"/>
    <lineage>
        <taxon>Eukaryota</taxon>
        <taxon>Metazoa</taxon>
        <taxon>Spiralia</taxon>
        <taxon>Lophotrochozoa</taxon>
        <taxon>Platyhelminthes</taxon>
        <taxon>Cestoda</taxon>
        <taxon>Eucestoda</taxon>
        <taxon>Cyclophyllidea</taxon>
        <taxon>Taeniidae</taxon>
        <taxon>Echinococcus</taxon>
        <taxon>Echinococcus granulosus group</taxon>
    </lineage>
</organism>
<dbReference type="Proteomes" id="UP000492820">
    <property type="component" value="Unassembled WGS sequence"/>
</dbReference>
<evidence type="ECO:0000313" key="2">
    <source>
        <dbReference type="EMBL" id="CDS23652.1"/>
    </source>
</evidence>